<comment type="similarity">
    <text evidence="1 4">Belongs to the short-chain dehydrogenases/reductases (SDR) family.</text>
</comment>
<dbReference type="Proteomes" id="UP000177622">
    <property type="component" value="Unassembled WGS sequence"/>
</dbReference>
<dbReference type="STRING" id="1835702.A0A1F5LFY5"/>
<accession>A0A1F5LFY5</accession>
<evidence type="ECO:0000256" key="1">
    <source>
        <dbReference type="ARBA" id="ARBA00006484"/>
    </source>
</evidence>
<evidence type="ECO:0000256" key="4">
    <source>
        <dbReference type="RuleBase" id="RU000363"/>
    </source>
</evidence>
<dbReference type="GO" id="GO:0016491">
    <property type="term" value="F:oxidoreductase activity"/>
    <property type="evidence" value="ECO:0007669"/>
    <property type="project" value="UniProtKB-KW"/>
</dbReference>
<comment type="caution">
    <text evidence="5">The sequence shown here is derived from an EMBL/GenBank/DDBJ whole genome shotgun (WGS) entry which is preliminary data.</text>
</comment>
<dbReference type="CDD" id="cd05233">
    <property type="entry name" value="SDR_c"/>
    <property type="match status" value="1"/>
</dbReference>
<evidence type="ECO:0000256" key="3">
    <source>
        <dbReference type="ARBA" id="ARBA00023002"/>
    </source>
</evidence>
<keyword evidence="3" id="KW-0560">Oxidoreductase</keyword>
<dbReference type="EMBL" id="LXJU01000011">
    <property type="protein sequence ID" value="OGE52124.1"/>
    <property type="molecule type" value="Genomic_DNA"/>
</dbReference>
<dbReference type="RefSeq" id="XP_022487566.1">
    <property type="nucleotide sequence ID" value="XM_022632602.1"/>
</dbReference>
<proteinExistence type="inferred from homology"/>
<evidence type="ECO:0000313" key="6">
    <source>
        <dbReference type="Proteomes" id="UP000177622"/>
    </source>
</evidence>
<dbReference type="PRINTS" id="PR00081">
    <property type="entry name" value="GDHRDH"/>
</dbReference>
<dbReference type="PROSITE" id="PS00061">
    <property type="entry name" value="ADH_SHORT"/>
    <property type="match status" value="1"/>
</dbReference>
<gene>
    <name evidence="5" type="ORF">PENARI_c011G05508</name>
</gene>
<name>A0A1F5LFY5_PENAI</name>
<evidence type="ECO:0000256" key="2">
    <source>
        <dbReference type="ARBA" id="ARBA00022857"/>
    </source>
</evidence>
<dbReference type="PRINTS" id="PR00080">
    <property type="entry name" value="SDRFAMILY"/>
</dbReference>
<dbReference type="Gene3D" id="3.40.50.720">
    <property type="entry name" value="NAD(P)-binding Rossmann-like Domain"/>
    <property type="match status" value="1"/>
</dbReference>
<sequence>MGSLKDRVVIITGASSGIGLSTATAALSEGAQVLGVDISSPPASLSEHPRFAFCQGDLVDPCTPRKVLSASNEAYGRRIDALLNIAGVMDHNQSADSVVDKVWDRCIAVNLTAPVKLMREVLPIMREQKCGSIVNVASKAALSGAVSGVAYTASKHGLIGVTKNVAWRFKHEGIRCNAICPGGVSNDTGILKDFDAFDKDALAVMSPIHAAHSSDKEKGYAITPDDIASSLLFLISPASRRINGAV</sequence>
<dbReference type="OrthoDB" id="37659at2759"/>
<keyword evidence="2" id="KW-0521">NADP</keyword>
<dbReference type="AlphaFoldDB" id="A0A1F5LFY5"/>
<evidence type="ECO:0000313" key="5">
    <source>
        <dbReference type="EMBL" id="OGE52124.1"/>
    </source>
</evidence>
<dbReference type="Pfam" id="PF00106">
    <property type="entry name" value="adh_short"/>
    <property type="match status" value="1"/>
</dbReference>
<protein>
    <submittedName>
        <fullName evidence="5">Uncharacterized protein</fullName>
    </submittedName>
</protein>
<dbReference type="PANTHER" id="PTHR43477:SF1">
    <property type="entry name" value="DIHYDROANTICAPSIN 7-DEHYDROGENASE"/>
    <property type="match status" value="1"/>
</dbReference>
<organism evidence="5 6">
    <name type="scientific">Penicillium arizonense</name>
    <dbReference type="NCBI Taxonomy" id="1835702"/>
    <lineage>
        <taxon>Eukaryota</taxon>
        <taxon>Fungi</taxon>
        <taxon>Dikarya</taxon>
        <taxon>Ascomycota</taxon>
        <taxon>Pezizomycotina</taxon>
        <taxon>Eurotiomycetes</taxon>
        <taxon>Eurotiomycetidae</taxon>
        <taxon>Eurotiales</taxon>
        <taxon>Aspergillaceae</taxon>
        <taxon>Penicillium</taxon>
    </lineage>
</organism>
<dbReference type="SUPFAM" id="SSF51735">
    <property type="entry name" value="NAD(P)-binding Rossmann-fold domains"/>
    <property type="match status" value="1"/>
</dbReference>
<dbReference type="InterPro" id="IPR020904">
    <property type="entry name" value="Sc_DH/Rdtase_CS"/>
</dbReference>
<dbReference type="InterPro" id="IPR002347">
    <property type="entry name" value="SDR_fam"/>
</dbReference>
<dbReference type="InterPro" id="IPR051122">
    <property type="entry name" value="SDR_DHRS6-like"/>
</dbReference>
<dbReference type="PANTHER" id="PTHR43477">
    <property type="entry name" value="DIHYDROANTICAPSIN 7-DEHYDROGENASE"/>
    <property type="match status" value="1"/>
</dbReference>
<reference evidence="5 6" key="1">
    <citation type="journal article" date="2016" name="Sci. Rep.">
        <title>Penicillium arizonense, a new, genome sequenced fungal species, reveals a high chemical diversity in secreted metabolites.</title>
        <authorList>
            <person name="Grijseels S."/>
            <person name="Nielsen J.C."/>
            <person name="Randelovic M."/>
            <person name="Nielsen J."/>
            <person name="Nielsen K.F."/>
            <person name="Workman M."/>
            <person name="Frisvad J.C."/>
        </authorList>
    </citation>
    <scope>NUCLEOTIDE SEQUENCE [LARGE SCALE GENOMIC DNA]</scope>
    <source>
        <strain evidence="5 6">CBS 141311</strain>
    </source>
</reference>
<dbReference type="InterPro" id="IPR036291">
    <property type="entry name" value="NAD(P)-bd_dom_sf"/>
</dbReference>
<dbReference type="GeneID" id="34577336"/>
<keyword evidence="6" id="KW-1185">Reference proteome</keyword>